<dbReference type="CDD" id="cd00109">
    <property type="entry name" value="Kunitz-type"/>
    <property type="match status" value="1"/>
</dbReference>
<keyword evidence="5" id="KW-1185">Reference proteome</keyword>
<evidence type="ECO:0000313" key="5">
    <source>
        <dbReference type="Proteomes" id="UP000006732"/>
    </source>
</evidence>
<feature type="chain" id="PRO_5002631852" evidence="2">
    <location>
        <begin position="26"/>
        <end position="179"/>
    </location>
</feature>
<dbReference type="SMART" id="SM00131">
    <property type="entry name" value="KU"/>
    <property type="match status" value="1"/>
</dbReference>
<evidence type="ECO:0000256" key="1">
    <source>
        <dbReference type="ARBA" id="ARBA00023157"/>
    </source>
</evidence>
<keyword evidence="1" id="KW-1015">Disulfide bond</keyword>
<keyword evidence="2" id="KW-0732">Signal</keyword>
<dbReference type="GO" id="GO:0004867">
    <property type="term" value="F:serine-type endopeptidase inhibitor activity"/>
    <property type="evidence" value="ECO:0007669"/>
    <property type="project" value="InterPro"/>
</dbReference>
<dbReference type="RefSeq" id="WP_011736134.1">
    <property type="nucleotide sequence ID" value="NC_008609.1"/>
</dbReference>
<dbReference type="AlphaFoldDB" id="A1ARA4"/>
<evidence type="ECO:0000313" key="4">
    <source>
        <dbReference type="EMBL" id="ABK99874.1"/>
    </source>
</evidence>
<dbReference type="InterPro" id="IPR002223">
    <property type="entry name" value="Kunitz_BPTI"/>
</dbReference>
<evidence type="ECO:0000259" key="3">
    <source>
        <dbReference type="PROSITE" id="PS50279"/>
    </source>
</evidence>
<dbReference type="STRING" id="338966.Ppro_2267"/>
<dbReference type="Proteomes" id="UP000006732">
    <property type="component" value="Chromosome"/>
</dbReference>
<dbReference type="PROSITE" id="PS50279">
    <property type="entry name" value="BPTI_KUNITZ_2"/>
    <property type="match status" value="1"/>
</dbReference>
<evidence type="ECO:0000256" key="2">
    <source>
        <dbReference type="SAM" id="SignalP"/>
    </source>
</evidence>
<dbReference type="eggNOG" id="ENOG5033D86">
    <property type="taxonomic scope" value="Bacteria"/>
</dbReference>
<feature type="signal peptide" evidence="2">
    <location>
        <begin position="1"/>
        <end position="25"/>
    </location>
</feature>
<dbReference type="PANTHER" id="PTHR10083:SF374">
    <property type="entry name" value="BPTI_KUNITZ INHIBITOR DOMAIN-CONTAINING PROTEIN"/>
    <property type="match status" value="1"/>
</dbReference>
<dbReference type="InterPro" id="IPR050098">
    <property type="entry name" value="TFPI/VKTCI-like"/>
</dbReference>
<protein>
    <submittedName>
        <fullName evidence="4">Proteinase inhibitor I2, Kunitz metazoa</fullName>
    </submittedName>
</protein>
<dbReference type="GO" id="GO:0005615">
    <property type="term" value="C:extracellular space"/>
    <property type="evidence" value="ECO:0007669"/>
    <property type="project" value="TreeGrafter"/>
</dbReference>
<organism evidence="4 5">
    <name type="scientific">Pelobacter propionicus (strain DSM 2379 / NBRC 103807 / OttBd1)</name>
    <dbReference type="NCBI Taxonomy" id="338966"/>
    <lineage>
        <taxon>Bacteria</taxon>
        <taxon>Pseudomonadati</taxon>
        <taxon>Thermodesulfobacteriota</taxon>
        <taxon>Desulfuromonadia</taxon>
        <taxon>Desulfuromonadales</taxon>
        <taxon>Desulfuromonadaceae</taxon>
        <taxon>Pelobacter</taxon>
    </lineage>
</organism>
<accession>A1ARA4</accession>
<reference evidence="4 5" key="1">
    <citation type="submission" date="2006-10" db="EMBL/GenBank/DDBJ databases">
        <title>Complete sequence of chromosome of Pelobacter propionicus DSM 2379.</title>
        <authorList>
            <consortium name="US DOE Joint Genome Institute"/>
            <person name="Copeland A."/>
            <person name="Lucas S."/>
            <person name="Lapidus A."/>
            <person name="Barry K."/>
            <person name="Detter J.C."/>
            <person name="Glavina del Rio T."/>
            <person name="Hammon N."/>
            <person name="Israni S."/>
            <person name="Dalin E."/>
            <person name="Tice H."/>
            <person name="Pitluck S."/>
            <person name="Saunders E."/>
            <person name="Brettin T."/>
            <person name="Bruce D."/>
            <person name="Han C."/>
            <person name="Tapia R."/>
            <person name="Schmutz J."/>
            <person name="Larimer F."/>
            <person name="Land M."/>
            <person name="Hauser L."/>
            <person name="Kyrpides N."/>
            <person name="Kim E."/>
            <person name="Lovley D."/>
            <person name="Richardson P."/>
        </authorList>
    </citation>
    <scope>NUCLEOTIDE SEQUENCE [LARGE SCALE GENOMIC DNA]</scope>
    <source>
        <strain evidence="5">DSM 2379 / NBRC 103807 / OttBd1</strain>
    </source>
</reference>
<dbReference type="KEGG" id="ppd:Ppro_2267"/>
<dbReference type="Pfam" id="PF00014">
    <property type="entry name" value="Kunitz_BPTI"/>
    <property type="match status" value="1"/>
</dbReference>
<dbReference type="OrthoDB" id="459223at2"/>
<name>A1ARA4_PELPD</name>
<dbReference type="PANTHER" id="PTHR10083">
    <property type="entry name" value="KUNITZ-TYPE PROTEASE INHIBITOR-RELATED"/>
    <property type="match status" value="1"/>
</dbReference>
<gene>
    <name evidence="4" type="ordered locus">Ppro_2267</name>
</gene>
<dbReference type="HOGENOM" id="CLU_1600354_0_0_7"/>
<feature type="domain" description="BPTI/Kunitz inhibitor" evidence="3">
    <location>
        <begin position="35"/>
        <end position="84"/>
    </location>
</feature>
<proteinExistence type="predicted"/>
<dbReference type="Gene3D" id="4.10.410.10">
    <property type="entry name" value="Pancreatic trypsin inhibitor Kunitz domain"/>
    <property type="match status" value="1"/>
</dbReference>
<dbReference type="EMBL" id="CP000482">
    <property type="protein sequence ID" value="ABK99874.1"/>
    <property type="molecule type" value="Genomic_DNA"/>
</dbReference>
<dbReference type="SUPFAM" id="SSF57362">
    <property type="entry name" value="BPTI-like"/>
    <property type="match status" value="1"/>
</dbReference>
<dbReference type="InterPro" id="IPR036880">
    <property type="entry name" value="Kunitz_BPTI_sf"/>
</dbReference>
<sequence length="179" mass="20004">MGNHPPVPLITYVSAALLLLCSACAPQGAVLADRCRLEPVNGPCKAMMERYRFDQKSGTCREYIYDGCGAVVPFESLEECRQLCEPPASGEVQGKMPGVEPAVEKRSGLLRDPVEDDPRHAVVFRNIDDEVKALLADHPRRGGEGFVNIYWETKKRLLKNRYGIDWRSPGEMNPQVIFD</sequence>